<protein>
    <submittedName>
        <fullName evidence="1">Uncharacterized protein</fullName>
    </submittedName>
</protein>
<evidence type="ECO:0000313" key="1">
    <source>
        <dbReference type="EMBL" id="QUC23674.1"/>
    </source>
</evidence>
<sequence length="123" mass="14145">MAHIGLYESKSVGLYCVAYQVTTSVNEYVGKSDECQVKYFHPYIISHALRMQVFQSLALNMLNTETEICDSSTNEKYLYRLTGKHGEGVRKLHSMNQSRILREVQDDLDRYTLAKSRVAECIN</sequence>
<dbReference type="KEGG" id="uvi:66068692"/>
<dbReference type="GeneID" id="66068692"/>
<dbReference type="AlphaFoldDB" id="A0A8E5HXW9"/>
<proteinExistence type="predicted"/>
<accession>A0A8E5HXW9</accession>
<keyword evidence="2" id="KW-1185">Reference proteome</keyword>
<dbReference type="Proteomes" id="UP000027002">
    <property type="component" value="Chromosome 7"/>
</dbReference>
<organism evidence="1 2">
    <name type="scientific">Ustilaginoidea virens</name>
    <name type="common">Rice false smut fungus</name>
    <name type="synonym">Villosiclava virens</name>
    <dbReference type="NCBI Taxonomy" id="1159556"/>
    <lineage>
        <taxon>Eukaryota</taxon>
        <taxon>Fungi</taxon>
        <taxon>Dikarya</taxon>
        <taxon>Ascomycota</taxon>
        <taxon>Pezizomycotina</taxon>
        <taxon>Sordariomycetes</taxon>
        <taxon>Hypocreomycetidae</taxon>
        <taxon>Hypocreales</taxon>
        <taxon>Clavicipitaceae</taxon>
        <taxon>Ustilaginoidea</taxon>
    </lineage>
</organism>
<reference evidence="1" key="1">
    <citation type="submission" date="2020-03" db="EMBL/GenBank/DDBJ databases">
        <title>A mixture of massive structural variations and highly conserved coding sequences in Ustilaginoidea virens genome.</title>
        <authorList>
            <person name="Zhang K."/>
            <person name="Zhao Z."/>
            <person name="Zhang Z."/>
            <person name="Li Y."/>
            <person name="Hsiang T."/>
            <person name="Sun W."/>
        </authorList>
    </citation>
    <scope>NUCLEOTIDE SEQUENCE</scope>
    <source>
        <strain evidence="1">UV-8b</strain>
    </source>
</reference>
<evidence type="ECO:0000313" key="2">
    <source>
        <dbReference type="Proteomes" id="UP000027002"/>
    </source>
</evidence>
<dbReference type="EMBL" id="CP072759">
    <property type="protein sequence ID" value="QUC23674.1"/>
    <property type="molecule type" value="Genomic_DNA"/>
</dbReference>
<gene>
    <name evidence="1" type="ORF">UV8b_07915</name>
</gene>
<dbReference type="RefSeq" id="XP_043001347.1">
    <property type="nucleotide sequence ID" value="XM_043145412.1"/>
</dbReference>
<name>A0A8E5HXW9_USTVR</name>